<name>A0ABQ4XRZ5_9ASTR</name>
<accession>A0ABQ4XRZ5</accession>
<dbReference type="EMBL" id="BQNB010009731">
    <property type="protein sequence ID" value="GJS67621.1"/>
    <property type="molecule type" value="Genomic_DNA"/>
</dbReference>
<gene>
    <name evidence="3" type="ORF">Tco_0682185</name>
</gene>
<dbReference type="Proteomes" id="UP001151760">
    <property type="component" value="Unassembled WGS sequence"/>
</dbReference>
<feature type="region of interest" description="Disordered" evidence="1">
    <location>
        <begin position="453"/>
        <end position="487"/>
    </location>
</feature>
<dbReference type="GO" id="GO:0003964">
    <property type="term" value="F:RNA-directed DNA polymerase activity"/>
    <property type="evidence" value="ECO:0007669"/>
    <property type="project" value="UniProtKB-KW"/>
</dbReference>
<dbReference type="Gene3D" id="3.30.420.10">
    <property type="entry name" value="Ribonuclease H-like superfamily/Ribonuclease H"/>
    <property type="match status" value="1"/>
</dbReference>
<dbReference type="PANTHER" id="PTHR45835">
    <property type="entry name" value="YALI0A06105P"/>
    <property type="match status" value="1"/>
</dbReference>
<dbReference type="InterPro" id="IPR036397">
    <property type="entry name" value="RNaseH_sf"/>
</dbReference>
<evidence type="ECO:0000256" key="1">
    <source>
        <dbReference type="SAM" id="MobiDB-lite"/>
    </source>
</evidence>
<protein>
    <submittedName>
        <fullName evidence="3">Reverse transcriptase domain-containing protein</fullName>
    </submittedName>
</protein>
<dbReference type="SUPFAM" id="SSF53098">
    <property type="entry name" value="Ribonuclease H-like"/>
    <property type="match status" value="1"/>
</dbReference>
<evidence type="ECO:0000259" key="2">
    <source>
        <dbReference type="PROSITE" id="PS50994"/>
    </source>
</evidence>
<organism evidence="3 4">
    <name type="scientific">Tanacetum coccineum</name>
    <dbReference type="NCBI Taxonomy" id="301880"/>
    <lineage>
        <taxon>Eukaryota</taxon>
        <taxon>Viridiplantae</taxon>
        <taxon>Streptophyta</taxon>
        <taxon>Embryophyta</taxon>
        <taxon>Tracheophyta</taxon>
        <taxon>Spermatophyta</taxon>
        <taxon>Magnoliopsida</taxon>
        <taxon>eudicotyledons</taxon>
        <taxon>Gunneridae</taxon>
        <taxon>Pentapetalae</taxon>
        <taxon>asterids</taxon>
        <taxon>campanulids</taxon>
        <taxon>Asterales</taxon>
        <taxon>Asteraceae</taxon>
        <taxon>Asteroideae</taxon>
        <taxon>Anthemideae</taxon>
        <taxon>Anthemidinae</taxon>
        <taxon>Tanacetum</taxon>
    </lineage>
</organism>
<keyword evidence="3" id="KW-0808">Transferase</keyword>
<feature type="compositionally biased region" description="Low complexity" evidence="1">
    <location>
        <begin position="454"/>
        <end position="472"/>
    </location>
</feature>
<comment type="caution">
    <text evidence="3">The sequence shown here is derived from an EMBL/GenBank/DDBJ whole genome shotgun (WGS) entry which is preliminary data.</text>
</comment>
<dbReference type="InterPro" id="IPR012337">
    <property type="entry name" value="RNaseH-like_sf"/>
</dbReference>
<reference evidence="3" key="1">
    <citation type="journal article" date="2022" name="Int. J. Mol. Sci.">
        <title>Draft Genome of Tanacetum Coccineum: Genomic Comparison of Closely Related Tanacetum-Family Plants.</title>
        <authorList>
            <person name="Yamashiro T."/>
            <person name="Shiraishi A."/>
            <person name="Nakayama K."/>
            <person name="Satake H."/>
        </authorList>
    </citation>
    <scope>NUCLEOTIDE SEQUENCE</scope>
</reference>
<evidence type="ECO:0000313" key="3">
    <source>
        <dbReference type="EMBL" id="GJS67621.1"/>
    </source>
</evidence>
<keyword evidence="3" id="KW-0695">RNA-directed DNA polymerase</keyword>
<reference evidence="3" key="2">
    <citation type="submission" date="2022-01" db="EMBL/GenBank/DDBJ databases">
        <authorList>
            <person name="Yamashiro T."/>
            <person name="Shiraishi A."/>
            <person name="Satake H."/>
            <person name="Nakayama K."/>
        </authorList>
    </citation>
    <scope>NUCLEOTIDE SEQUENCE</scope>
</reference>
<proteinExistence type="predicted"/>
<feature type="domain" description="Integrase catalytic" evidence="2">
    <location>
        <begin position="19"/>
        <end position="196"/>
    </location>
</feature>
<keyword evidence="4" id="KW-1185">Reference proteome</keyword>
<keyword evidence="3" id="KW-0548">Nucleotidyltransferase</keyword>
<dbReference type="InterPro" id="IPR001584">
    <property type="entry name" value="Integrase_cat-core"/>
</dbReference>
<sequence>MYHWSISPMGEALVLESIDPEEPVEILEREFKKLKRSRISIVKVRWNSKCGPKFTWEREDQMRLKYTHLFSDVMFNLCAKVKAEHQKPSRLLQQPEIPVWKWERITMNFVSELPRMPSGSLQEALGTNLDMSTAYHPQTDGQSERTIQTLEDMLRACVIDFGSSWDRHLPLVEFSYNNSYHASIKAAPYEALYGRKCRSPVCWSEVGDSQLTGPELIRDTTEKIVQIKNRLLAARSRQKSYADKRLKPLEFEVGDMVLLKVSPWKGAFPEELKGIHSTFHVSNLKKCLAEGEVVVPLEEIQLDDKLHMIEEPVEIVDKEVKRLKQSRIPIVKVRWNSQRGPEFTWEREDQIKKKYPHLFTKEKLARKNELKARGTLLMALPNEHQLKFNTYKCAKTLMEAIEKRFGEDINLKFLRSLPSEWKTHTLIWRNKPDLDTLSMDDLYNKVYETEVKGSSSSNQNSQNVAFVSSNNSGSSNQAYGSNSANTDSMSDVTRLVHFGFSTRRLEQKRNWNNLMTQKLGSNFEFKNKACYECGIFNHLIKDCDFYEKKIVEKPIWNNASKVNHQNSQRLTHPHPKGKFVPKAVLMKSGHKTLNTASLNSSKAAVLVNTAIPIRTAYLRPTVNSAKTTLNVFNRAHSHPKAVVSDNKGNEANAVRASTCWVWRPKQKVLDHVSRHNGALMNFKRFDYINAQGRSKSVMAWHMTGNKSYLSDYEEIDGGFVAFRGNPKRGRITGKGKISTGKLDFEDVYFVFEKPDVKSSPNLRILCQNLHSAGVKHLITNPSGQDTETKPSGRAFGIMSSIHAESAIALLNVLFNMTQRECEQHISELWQELSSLYKPDGPALQLSTISIPIFDLLSFFQESLTSVFHIGQNPVSMDQKYIRISYTIRAYQIELSFLSATEKLSPTAIPPPDPTRLSRNDIAINLLQNICVRD</sequence>
<feature type="compositionally biased region" description="Polar residues" evidence="1">
    <location>
        <begin position="473"/>
        <end position="487"/>
    </location>
</feature>
<dbReference type="PROSITE" id="PS50994">
    <property type="entry name" value="INTEGRASE"/>
    <property type="match status" value="1"/>
</dbReference>
<dbReference type="PANTHER" id="PTHR45835:SF99">
    <property type="entry name" value="CHROMO DOMAIN-CONTAINING PROTEIN-RELATED"/>
    <property type="match status" value="1"/>
</dbReference>
<evidence type="ECO:0000313" key="4">
    <source>
        <dbReference type="Proteomes" id="UP001151760"/>
    </source>
</evidence>